<dbReference type="PANTHER" id="PTHR47186">
    <property type="entry name" value="LEUCINE-RICH REPEAT-CONTAINING PROTEIN 57"/>
    <property type="match status" value="1"/>
</dbReference>
<evidence type="ECO:0000313" key="4">
    <source>
        <dbReference type="EMBL" id="KAK7387073.1"/>
    </source>
</evidence>
<dbReference type="Pfam" id="PF23559">
    <property type="entry name" value="WHD_DRP"/>
    <property type="match status" value="1"/>
</dbReference>
<dbReference type="Proteomes" id="UP001386955">
    <property type="component" value="Unassembled WGS sequence"/>
</dbReference>
<organism evidence="4 5">
    <name type="scientific">Psophocarpus tetragonolobus</name>
    <name type="common">Winged bean</name>
    <name type="synonym">Dolichos tetragonolobus</name>
    <dbReference type="NCBI Taxonomy" id="3891"/>
    <lineage>
        <taxon>Eukaryota</taxon>
        <taxon>Viridiplantae</taxon>
        <taxon>Streptophyta</taxon>
        <taxon>Embryophyta</taxon>
        <taxon>Tracheophyta</taxon>
        <taxon>Spermatophyta</taxon>
        <taxon>Magnoliopsida</taxon>
        <taxon>eudicotyledons</taxon>
        <taxon>Gunneridae</taxon>
        <taxon>Pentapetalae</taxon>
        <taxon>rosids</taxon>
        <taxon>fabids</taxon>
        <taxon>Fabales</taxon>
        <taxon>Fabaceae</taxon>
        <taxon>Papilionoideae</taxon>
        <taxon>50 kb inversion clade</taxon>
        <taxon>NPAAA clade</taxon>
        <taxon>indigoferoid/millettioid clade</taxon>
        <taxon>Phaseoleae</taxon>
        <taxon>Psophocarpus</taxon>
    </lineage>
</organism>
<proteinExistence type="predicted"/>
<evidence type="ECO:0000259" key="2">
    <source>
        <dbReference type="Pfam" id="PF23559"/>
    </source>
</evidence>
<evidence type="ECO:0000313" key="5">
    <source>
        <dbReference type="Proteomes" id="UP001386955"/>
    </source>
</evidence>
<sequence>MSIRSNPTKAVSLLLKRLEEVAAEKQVDIEDLRSELFFIKDLFSKVKENEEELLKTLTIINGYLHDSNAAKLMEEKGHMCRRIRYSTQKLLPAGASPSNSLIETFQKLKPMMNKTEVDHKAASLFWSQVQDLEMLRADYSCLVNPRTRLCFHSLSFFPQNAVIKKRRLFFWWVAVGSIKETGKERTVEEEGEAVFDDFLKGNLILPHSKGNCPVVSKFIINPSIRHKWLSPLLQKRENRQRCSIYSQMITSSQQYDVNVDCLALDKRRVKLSAESGFKSNHWRAVFNVGASYLTFGPQWLAKMGKLEVLHLGRWQDSASHHIEVESEGFLKELRDQKYLKYVSLRGISKIYKLPTFFFQLESLEILDFKACYNLETLPDDIASLKNLRHLDMSQCYLLERMPKGIEKLTNLQVLKGFLIGNPNLTPCKISDLASLKKLARLSIHIRSLAISQDKDFESLHELSTLTHLKISWGVSHSRNIPIIFPLSLVKLSLEGFPEQNIPDWLKPSKLHKGLKELTIMGGALQSMNHGEDHKRWYIFSNEKKQWYMEIVRLKYLKNLNVNQEKLQKWFPLLRYAELREVQNHSYFEWSK</sequence>
<dbReference type="SUPFAM" id="SSF52058">
    <property type="entry name" value="L domain-like"/>
    <property type="match status" value="1"/>
</dbReference>
<dbReference type="InterPro" id="IPR032675">
    <property type="entry name" value="LRR_dom_sf"/>
</dbReference>
<dbReference type="Gene3D" id="3.80.10.10">
    <property type="entry name" value="Ribonuclease Inhibitor"/>
    <property type="match status" value="1"/>
</dbReference>
<dbReference type="Pfam" id="PF23598">
    <property type="entry name" value="LRR_14"/>
    <property type="match status" value="1"/>
</dbReference>
<keyword evidence="1" id="KW-0677">Repeat</keyword>
<protein>
    <recommendedName>
        <fullName evidence="6">Disease resistance RPP13-like protein 4</fullName>
    </recommendedName>
</protein>
<reference evidence="4 5" key="1">
    <citation type="submission" date="2024-01" db="EMBL/GenBank/DDBJ databases">
        <title>The genomes of 5 underutilized Papilionoideae crops provide insights into root nodulation and disease resistanc.</title>
        <authorList>
            <person name="Jiang F."/>
        </authorList>
    </citation>
    <scope>NUCLEOTIDE SEQUENCE [LARGE SCALE GENOMIC DNA]</scope>
    <source>
        <strain evidence="4">DUOXIRENSHENG_FW03</strain>
        <tissue evidence="4">Leaves</tissue>
    </source>
</reference>
<name>A0AAN9XA82_PSOTE</name>
<dbReference type="EMBL" id="JAYMYS010000007">
    <property type="protein sequence ID" value="KAK7387073.1"/>
    <property type="molecule type" value="Genomic_DNA"/>
</dbReference>
<keyword evidence="5" id="KW-1185">Reference proteome</keyword>
<dbReference type="InterPro" id="IPR055414">
    <property type="entry name" value="LRR_R13L4/SHOC2-like"/>
</dbReference>
<feature type="domain" description="Disease resistance protein winged helix" evidence="2">
    <location>
        <begin position="157"/>
        <end position="208"/>
    </location>
</feature>
<gene>
    <name evidence="4" type="ORF">VNO78_27568</name>
</gene>
<comment type="caution">
    <text evidence="4">The sequence shown here is derived from an EMBL/GenBank/DDBJ whole genome shotgun (WGS) entry which is preliminary data.</text>
</comment>
<evidence type="ECO:0008006" key="6">
    <source>
        <dbReference type="Google" id="ProtNLM"/>
    </source>
</evidence>
<feature type="domain" description="Disease resistance R13L4/SHOC-2-like LRR" evidence="3">
    <location>
        <begin position="306"/>
        <end position="519"/>
    </location>
</feature>
<evidence type="ECO:0000256" key="1">
    <source>
        <dbReference type="ARBA" id="ARBA00022737"/>
    </source>
</evidence>
<accession>A0AAN9XA82</accession>
<dbReference type="InterPro" id="IPR058922">
    <property type="entry name" value="WHD_DRP"/>
</dbReference>
<dbReference type="AlphaFoldDB" id="A0AAN9XA82"/>
<evidence type="ECO:0000259" key="3">
    <source>
        <dbReference type="Pfam" id="PF23598"/>
    </source>
</evidence>
<dbReference type="PANTHER" id="PTHR47186:SF45">
    <property type="entry name" value="DISEASE RESISTANCE RPP13-LIKE PROTEIN 1"/>
    <property type="match status" value="1"/>
</dbReference>